<sequence>MSANGPPLSQLEFIVQRIDEAQRIVDHAQFALQEILRDVAAARQSHEYGIAKSCTATEPLLQCALQQVSGCGQYVTSALRTLTDSPDLKLNLPIGAEQQRQRSLAGSKTSAHLCEGRHVTSLIVTAPDSDLELAVKPQKDFSLLYRTIRPRLGSMVQTKSAMQAFLIPLVSMDRCSVGVEAPRGALQASGFTTIVLLGVASKLLRANEKKLAMKAVIVSRSSKVELIEETLRMLPIGISCINLLTGQRPAVPSESQPRLVVCSVKDI</sequence>
<dbReference type="EMBL" id="CYKH01000110">
    <property type="protein sequence ID" value="CUE71598.1"/>
    <property type="molecule type" value="Genomic_DNA"/>
</dbReference>
<gene>
    <name evidence="1" type="ORF">BSAL_53455</name>
</gene>
<dbReference type="VEuPathDB" id="TriTrypDB:BSAL_53455"/>
<evidence type="ECO:0000313" key="2">
    <source>
        <dbReference type="Proteomes" id="UP000051952"/>
    </source>
</evidence>
<dbReference type="AlphaFoldDB" id="A0A0S4IQH3"/>
<dbReference type="Proteomes" id="UP000051952">
    <property type="component" value="Unassembled WGS sequence"/>
</dbReference>
<feature type="non-terminal residue" evidence="1">
    <location>
        <position position="267"/>
    </location>
</feature>
<proteinExistence type="predicted"/>
<accession>A0A0S4IQH3</accession>
<keyword evidence="2" id="KW-1185">Reference proteome</keyword>
<organism evidence="1 2">
    <name type="scientific">Bodo saltans</name>
    <name type="common">Flagellated protozoan</name>
    <dbReference type="NCBI Taxonomy" id="75058"/>
    <lineage>
        <taxon>Eukaryota</taxon>
        <taxon>Discoba</taxon>
        <taxon>Euglenozoa</taxon>
        <taxon>Kinetoplastea</taxon>
        <taxon>Metakinetoplastina</taxon>
        <taxon>Eubodonida</taxon>
        <taxon>Bodonidae</taxon>
        <taxon>Bodo</taxon>
    </lineage>
</organism>
<protein>
    <submittedName>
        <fullName evidence="1">Uncharacterized protein</fullName>
    </submittedName>
</protein>
<evidence type="ECO:0000313" key="1">
    <source>
        <dbReference type="EMBL" id="CUE71598.1"/>
    </source>
</evidence>
<reference evidence="2" key="1">
    <citation type="submission" date="2015-09" db="EMBL/GenBank/DDBJ databases">
        <authorList>
            <consortium name="Pathogen Informatics"/>
        </authorList>
    </citation>
    <scope>NUCLEOTIDE SEQUENCE [LARGE SCALE GENOMIC DNA]</scope>
    <source>
        <strain evidence="2">Lake Konstanz</strain>
    </source>
</reference>
<name>A0A0S4IQH3_BODSA</name>